<dbReference type="InterPro" id="IPR050744">
    <property type="entry name" value="AI-2_Isomerase_LsrG"/>
</dbReference>
<comment type="caution">
    <text evidence="2">The sequence shown here is derived from an EMBL/GenBank/DDBJ whole genome shotgun (WGS) entry which is preliminary data.</text>
</comment>
<organism evidence="2 3">
    <name type="scientific">Candidatus Pantoea multigeneris</name>
    <dbReference type="NCBI Taxonomy" id="2608357"/>
    <lineage>
        <taxon>Bacteria</taxon>
        <taxon>Pseudomonadati</taxon>
        <taxon>Pseudomonadota</taxon>
        <taxon>Gammaproteobacteria</taxon>
        <taxon>Enterobacterales</taxon>
        <taxon>Erwiniaceae</taxon>
        <taxon>Pantoea</taxon>
    </lineage>
</organism>
<protein>
    <submittedName>
        <fullName evidence="2">Antibiotic biosynthesis monooxygenase</fullName>
    </submittedName>
</protein>
<dbReference type="InterPro" id="IPR007138">
    <property type="entry name" value="ABM_dom"/>
</dbReference>
<dbReference type="PROSITE" id="PS51725">
    <property type="entry name" value="ABM"/>
    <property type="match status" value="1"/>
</dbReference>
<name>A0ABX0RBF2_9GAMM</name>
<proteinExistence type="predicted"/>
<evidence type="ECO:0000259" key="1">
    <source>
        <dbReference type="PROSITE" id="PS51725"/>
    </source>
</evidence>
<evidence type="ECO:0000313" key="3">
    <source>
        <dbReference type="Proteomes" id="UP001515683"/>
    </source>
</evidence>
<dbReference type="InterPro" id="IPR011008">
    <property type="entry name" value="Dimeric_a/b-barrel"/>
</dbReference>
<reference evidence="2 3" key="1">
    <citation type="journal article" date="2019" name="bioRxiv">
        <title>Bacteria contribute to plant secondary compound degradation in a generalist herbivore system.</title>
        <authorList>
            <person name="Francoeur C.B."/>
            <person name="Khadempour L."/>
            <person name="Moreira-Soto R.D."/>
            <person name="Gotting K."/>
            <person name="Book A.J."/>
            <person name="Pinto-Tomas A.A."/>
            <person name="Keefover-Ring K."/>
            <person name="Currie C.R."/>
        </authorList>
    </citation>
    <scope>NUCLEOTIDE SEQUENCE [LARGE SCALE GENOMIC DNA]</scope>
    <source>
        <strain evidence="2">Acro-835</strain>
    </source>
</reference>
<dbReference type="EMBL" id="VWXF01000004">
    <property type="protein sequence ID" value="NIF22099.1"/>
    <property type="molecule type" value="Genomic_DNA"/>
</dbReference>
<keyword evidence="2" id="KW-0560">Oxidoreductase</keyword>
<keyword evidence="3" id="KW-1185">Reference proteome</keyword>
<feature type="domain" description="ABM" evidence="1">
    <location>
        <begin position="2"/>
        <end position="97"/>
    </location>
</feature>
<keyword evidence="2" id="KW-0503">Monooxygenase</keyword>
<dbReference type="PANTHER" id="PTHR33336:SF3">
    <property type="entry name" value="ABM DOMAIN-CONTAINING PROTEIN"/>
    <property type="match status" value="1"/>
</dbReference>
<sequence>MIHVIAIIKAKPGMRDQIISHVQENIPAVIAEEGCIEYRPVIDLSAEAVTGFGADTLVIIEKWRDETCLKNHSVAPHMKNYAEKVKDFIQERTIHILKDI</sequence>
<accession>A0ABX0RBF2</accession>
<evidence type="ECO:0000313" key="2">
    <source>
        <dbReference type="EMBL" id="NIF22099.1"/>
    </source>
</evidence>
<gene>
    <name evidence="2" type="ORF">F3J40_10875</name>
</gene>
<dbReference type="Proteomes" id="UP001515683">
    <property type="component" value="Unassembled WGS sequence"/>
</dbReference>
<dbReference type="Gene3D" id="3.30.70.100">
    <property type="match status" value="1"/>
</dbReference>
<dbReference type="SUPFAM" id="SSF54909">
    <property type="entry name" value="Dimeric alpha+beta barrel"/>
    <property type="match status" value="1"/>
</dbReference>
<dbReference type="Pfam" id="PF03992">
    <property type="entry name" value="ABM"/>
    <property type="match status" value="1"/>
</dbReference>
<dbReference type="GO" id="GO:0004497">
    <property type="term" value="F:monooxygenase activity"/>
    <property type="evidence" value="ECO:0007669"/>
    <property type="project" value="UniProtKB-KW"/>
</dbReference>
<dbReference type="PANTHER" id="PTHR33336">
    <property type="entry name" value="QUINOL MONOOXYGENASE YGIN-RELATED"/>
    <property type="match status" value="1"/>
</dbReference>
<dbReference type="RefSeq" id="WP_167014511.1">
    <property type="nucleotide sequence ID" value="NZ_VWXF01000004.1"/>
</dbReference>